<proteinExistence type="predicted"/>
<keyword evidence="3" id="KW-1185">Reference proteome</keyword>
<dbReference type="RefSeq" id="WP_281488548.1">
    <property type="nucleotide sequence ID" value="NZ_CP159582.1"/>
</dbReference>
<evidence type="ECO:0008006" key="4">
    <source>
        <dbReference type="Google" id="ProtNLM"/>
    </source>
</evidence>
<keyword evidence="1" id="KW-0812">Transmembrane</keyword>
<feature type="transmembrane region" description="Helical" evidence="1">
    <location>
        <begin position="14"/>
        <end position="38"/>
    </location>
</feature>
<dbReference type="AlphaFoldDB" id="A0AAW6T7S5"/>
<organism evidence="2 3">
    <name type="scientific">Ruicaihuangia caeni</name>
    <dbReference type="NCBI Taxonomy" id="3042517"/>
    <lineage>
        <taxon>Bacteria</taxon>
        <taxon>Bacillati</taxon>
        <taxon>Actinomycetota</taxon>
        <taxon>Actinomycetes</taxon>
        <taxon>Micrococcales</taxon>
        <taxon>Microbacteriaceae</taxon>
        <taxon>Ruicaihuangia</taxon>
    </lineage>
</organism>
<evidence type="ECO:0000313" key="3">
    <source>
        <dbReference type="Proteomes" id="UP001321506"/>
    </source>
</evidence>
<sequence>MAQRDDNPSRLERVFSTLVAVVIGVALLCFVAMIVGTLTHADLGSGFWPIVAWIPYVGLPIGFVLIVALLILSARRRGKASRDAGR</sequence>
<keyword evidence="1" id="KW-0472">Membrane</keyword>
<dbReference type="EMBL" id="JASATX010000002">
    <property type="protein sequence ID" value="MDI2098771.1"/>
    <property type="molecule type" value="Genomic_DNA"/>
</dbReference>
<name>A0AAW6T7S5_9MICO</name>
<feature type="transmembrane region" description="Helical" evidence="1">
    <location>
        <begin position="50"/>
        <end position="72"/>
    </location>
</feature>
<comment type="caution">
    <text evidence="2">The sequence shown here is derived from an EMBL/GenBank/DDBJ whole genome shotgun (WGS) entry which is preliminary data.</text>
</comment>
<evidence type="ECO:0000256" key="1">
    <source>
        <dbReference type="SAM" id="Phobius"/>
    </source>
</evidence>
<evidence type="ECO:0000313" key="2">
    <source>
        <dbReference type="EMBL" id="MDI2098771.1"/>
    </source>
</evidence>
<keyword evidence="1" id="KW-1133">Transmembrane helix</keyword>
<accession>A0AAW6T7S5</accession>
<reference evidence="2 3" key="1">
    <citation type="submission" date="2023-04" db="EMBL/GenBank/DDBJ databases">
        <title>Klugiella caeni sp. nov. isolated from the sludge of biochemical tank.</title>
        <authorList>
            <person name="Geng K."/>
        </authorList>
    </citation>
    <scope>NUCLEOTIDE SEQUENCE [LARGE SCALE GENOMIC DNA]</scope>
    <source>
        <strain evidence="2 3">YN-L-19</strain>
    </source>
</reference>
<protein>
    <recommendedName>
        <fullName evidence="4">Multidrug ABC transporter ATPase</fullName>
    </recommendedName>
</protein>
<gene>
    <name evidence="2" type="ORF">QF206_07305</name>
</gene>
<dbReference type="Proteomes" id="UP001321506">
    <property type="component" value="Unassembled WGS sequence"/>
</dbReference>